<protein>
    <recommendedName>
        <fullName evidence="3">ASPIC/UnbV domain-containing protein</fullName>
    </recommendedName>
</protein>
<dbReference type="PANTHER" id="PTHR46580">
    <property type="entry name" value="SENSOR KINASE-RELATED"/>
    <property type="match status" value="1"/>
</dbReference>
<organism evidence="4 5">
    <name type="scientific">Blastopirellula marina</name>
    <dbReference type="NCBI Taxonomy" id="124"/>
    <lineage>
        <taxon>Bacteria</taxon>
        <taxon>Pseudomonadati</taxon>
        <taxon>Planctomycetota</taxon>
        <taxon>Planctomycetia</taxon>
        <taxon>Pirellulales</taxon>
        <taxon>Pirellulaceae</taxon>
        <taxon>Blastopirellula</taxon>
    </lineage>
</organism>
<evidence type="ECO:0000313" key="5">
    <source>
        <dbReference type="Proteomes" id="UP000238322"/>
    </source>
</evidence>
<dbReference type="InterPro" id="IPR028994">
    <property type="entry name" value="Integrin_alpha_N"/>
</dbReference>
<dbReference type="Pfam" id="PF13517">
    <property type="entry name" value="FG-GAP_3"/>
    <property type="match status" value="2"/>
</dbReference>
<dbReference type="AlphaFoldDB" id="A0A2S8G806"/>
<dbReference type="PANTHER" id="PTHR46580:SF4">
    <property type="entry name" value="ATP_GTP-BINDING PROTEIN"/>
    <property type="match status" value="1"/>
</dbReference>
<name>A0A2S8G806_9BACT</name>
<dbReference type="SUPFAM" id="SSF48452">
    <property type="entry name" value="TPR-like"/>
    <property type="match status" value="1"/>
</dbReference>
<comment type="caution">
    <text evidence="4">The sequence shown here is derived from an EMBL/GenBank/DDBJ whole genome shotgun (WGS) entry which is preliminary data.</text>
</comment>
<dbReference type="Gene3D" id="1.25.40.10">
    <property type="entry name" value="Tetratricopeptide repeat domain"/>
    <property type="match status" value="1"/>
</dbReference>
<dbReference type="EMBL" id="PUHY01000001">
    <property type="protein sequence ID" value="PQO40569.1"/>
    <property type="molecule type" value="Genomic_DNA"/>
</dbReference>
<dbReference type="InterPro" id="IPR013517">
    <property type="entry name" value="FG-GAP"/>
</dbReference>
<sequence>MSFSRKLLLLAGCLILSFVVGLVAWKSLSHSAMDVAKLRALLSEKNVALGYLESEQPDKTFPSWLQLTEAFPDEKLGPQNQVVAHLMSLQNAGGQPNAEVLEKLSAGMDRLQHLESQSAETFSLLARVQLARGDLAAALTSWKKAAELDPSSAAIWFEAYQAAKEGGPEYTDAASEFLNNAAKLAPDNLAVLLEQMPALVSEEAPQIADVLDRAKEVFSPLETSVQRLVGVSLDDMLAQASDAARQGNWAVVRRTVQMIRNATRAEEAVQSDRLMVERSPLEFVVTDFSPEFYVKYAAALATTSPRIEVKYVPGKTIEIDSGGKVKDLELVDFDLNGTMDLALLKQDAIEIYLKHESGDGYAPPVRLEISGDYAKVLAVDLDGDIEIAGGEVRQAGDFDLVLYGASGVSIIENQGGNQPQLTVITQEHATPDVHIVVPADLDHDGDLDLFIGTSGTPTVWSNVDGLHFEPWVVEAISGVEGNAKLKQAIAVDWDRDMDLDIIALYEGSPGLGYFENLRHRRMRWQSLSKDIAGIEHAKMFDIIDVDSNASWDILYADKDTLNVAQTRTVKTGKVIPLSTKSADASLPLHWQLLDYDNDGYQDLFAFDEEGSQLLRGEPDGRMEQTSTTLPKLDAEIIAAKQADLDGDGDLDLVLLTSDAIFPLMNEGGNQNHWIDVQLLAAQVKGGAASSSGRVNQYGLGSLLELRIDANYQAQVVRQGITHFGLGDRKQADAIRVIWTNGIPQSIIQPEINTLITERQTLKGSCPYLYTWNGEKFEFVTDLLWAAPIGLQSAEGKIVPDRPWEYIKVPGEMLSQQNGKYEIRITEELWEAAYFDHVQLMAIDHPANVEVYTNEKVGPPSIAQHKLYAVEKKIWPKLALDTHGRDVSQLLSKQDDHYVKSFKKKILQGVTEPHFIELEFEDLGDAEQITLFLTGWIYPSDTSINVGLAENDSIAPPRPPFIESLDDDGQWVETIPFTGFPGGKTKTIAIDITNAFASDRYRLRVGTSIEIYWDAAFVTTSSPNVEVKEIPLKLSDAKLAYRGFSECLIHPAFGPERYDYTKLSTRPKWPAMSGNYTRYGDVLPLLEEVDDQLVVIGSGDEISLSFDVPDQPLPPGWKRDFVLHSVGWDKDADLNTIYGTSSEPLPYQAMGSYPAKEYPANGAYQEYLRQYQTRRQSSAPFRRSWSQTSTNAFAN</sequence>
<dbReference type="PROSITE" id="PS50005">
    <property type="entry name" value="TPR"/>
    <property type="match status" value="1"/>
</dbReference>
<keyword evidence="2" id="KW-0802">TPR repeat</keyword>
<evidence type="ECO:0000259" key="3">
    <source>
        <dbReference type="Pfam" id="PF07593"/>
    </source>
</evidence>
<dbReference type="Proteomes" id="UP000238322">
    <property type="component" value="Unassembled WGS sequence"/>
</dbReference>
<feature type="domain" description="ASPIC/UnbV" evidence="3">
    <location>
        <begin position="718"/>
        <end position="755"/>
    </location>
</feature>
<dbReference type="Pfam" id="PF07593">
    <property type="entry name" value="UnbV_ASPIC"/>
    <property type="match status" value="1"/>
</dbReference>
<accession>A0A2S8G806</accession>
<dbReference type="SUPFAM" id="SSF69318">
    <property type="entry name" value="Integrin alpha N-terminal domain"/>
    <property type="match status" value="1"/>
</dbReference>
<evidence type="ECO:0000256" key="2">
    <source>
        <dbReference type="PROSITE-ProRule" id="PRU00339"/>
    </source>
</evidence>
<gene>
    <name evidence="4" type="ORF">C5Y83_01175</name>
</gene>
<keyword evidence="1" id="KW-0732">Signal</keyword>
<evidence type="ECO:0000256" key="1">
    <source>
        <dbReference type="ARBA" id="ARBA00022729"/>
    </source>
</evidence>
<dbReference type="RefSeq" id="WP_105327805.1">
    <property type="nucleotide sequence ID" value="NZ_PUHY01000001.1"/>
</dbReference>
<dbReference type="SMART" id="SM00028">
    <property type="entry name" value="TPR"/>
    <property type="match status" value="1"/>
</dbReference>
<evidence type="ECO:0000313" key="4">
    <source>
        <dbReference type="EMBL" id="PQO40569.1"/>
    </source>
</evidence>
<feature type="repeat" description="TPR" evidence="2">
    <location>
        <begin position="119"/>
        <end position="152"/>
    </location>
</feature>
<dbReference type="InterPro" id="IPR019734">
    <property type="entry name" value="TPR_rpt"/>
</dbReference>
<reference evidence="4 5" key="1">
    <citation type="submission" date="2018-02" db="EMBL/GenBank/DDBJ databases">
        <title>Comparative genomes isolates from brazilian mangrove.</title>
        <authorList>
            <person name="Araujo J.E."/>
            <person name="Taketani R.G."/>
            <person name="Silva M.C.P."/>
            <person name="Loureco M.V."/>
            <person name="Andreote F.D."/>
        </authorList>
    </citation>
    <scope>NUCLEOTIDE SEQUENCE [LARGE SCALE GENOMIC DNA]</scope>
    <source>
        <strain evidence="4 5">Hex-1 MGV</strain>
    </source>
</reference>
<dbReference type="InterPro" id="IPR011519">
    <property type="entry name" value="UnbV_ASPIC"/>
</dbReference>
<dbReference type="InterPro" id="IPR011990">
    <property type="entry name" value="TPR-like_helical_dom_sf"/>
</dbReference>
<dbReference type="OrthoDB" id="221211at2"/>
<proteinExistence type="predicted"/>